<feature type="chain" id="PRO_5046467976" description="Porin" evidence="1">
    <location>
        <begin position="25"/>
        <end position="301"/>
    </location>
</feature>
<name>A0ABT2ZQ86_9RHOB</name>
<evidence type="ECO:0008006" key="4">
    <source>
        <dbReference type="Google" id="ProtNLM"/>
    </source>
</evidence>
<comment type="caution">
    <text evidence="2">The sequence shown here is derived from an EMBL/GenBank/DDBJ whole genome shotgun (WGS) entry which is preliminary data.</text>
</comment>
<reference evidence="2 3" key="1">
    <citation type="submission" date="2022-10" db="EMBL/GenBank/DDBJ databases">
        <title>Defluviimonas sp. nov., isolated from ocean surface sediments.</title>
        <authorList>
            <person name="He W."/>
            <person name="Wang L."/>
            <person name="Zhang D.-F."/>
        </authorList>
    </citation>
    <scope>NUCLEOTIDE SEQUENCE [LARGE SCALE GENOMIC DNA]</scope>
    <source>
        <strain evidence="2 3">WL0050</strain>
    </source>
</reference>
<keyword evidence="3" id="KW-1185">Reference proteome</keyword>
<evidence type="ECO:0000313" key="2">
    <source>
        <dbReference type="EMBL" id="MCV2872896.1"/>
    </source>
</evidence>
<feature type="signal peptide" evidence="1">
    <location>
        <begin position="1"/>
        <end position="24"/>
    </location>
</feature>
<evidence type="ECO:0000256" key="1">
    <source>
        <dbReference type="SAM" id="SignalP"/>
    </source>
</evidence>
<organism evidence="2 3">
    <name type="scientific">Albidovulum litorale</name>
    <dbReference type="NCBI Taxonomy" id="2984134"/>
    <lineage>
        <taxon>Bacteria</taxon>
        <taxon>Pseudomonadati</taxon>
        <taxon>Pseudomonadota</taxon>
        <taxon>Alphaproteobacteria</taxon>
        <taxon>Rhodobacterales</taxon>
        <taxon>Paracoccaceae</taxon>
        <taxon>Albidovulum</taxon>
    </lineage>
</organism>
<accession>A0ABT2ZQ86</accession>
<sequence length="301" mass="31304">MNADQLSKAFAGLVLAVAVPSSVAAQSAPNINVTGEIEVEVLHSDGSDETFLFGDIDLSFGPAAGAGGLGFDLGVLAIDSDGIGSESAIFAAATYTTSYGKFSFGVPRNAASAFSRMPDLGGIKLVSLQQDAFTGGVVELMYLTNDDVPVGLRYDADYGAIKAATSYHRLSDSEATVFDLAASFEMGKFFTNGSVEIVKPQGTSSQSAVHAEIGASTDLYEAGIGYTIGSNVIPDAFMAWATYRPVQKLDISATVLDIDGTDALYGLSGTYAFWNSAYVQAGVADSSGIDAVWDLSLGYKF</sequence>
<gene>
    <name evidence="2" type="ORF">OEZ71_11385</name>
</gene>
<keyword evidence="1" id="KW-0732">Signal</keyword>
<dbReference type="RefSeq" id="WP_263740119.1">
    <property type="nucleotide sequence ID" value="NZ_JAOWKZ010000003.1"/>
</dbReference>
<evidence type="ECO:0000313" key="3">
    <source>
        <dbReference type="Proteomes" id="UP001652564"/>
    </source>
</evidence>
<protein>
    <recommendedName>
        <fullName evidence="4">Porin</fullName>
    </recommendedName>
</protein>
<dbReference type="Proteomes" id="UP001652564">
    <property type="component" value="Unassembled WGS sequence"/>
</dbReference>
<dbReference type="EMBL" id="JAOWKZ010000003">
    <property type="protein sequence ID" value="MCV2872896.1"/>
    <property type="molecule type" value="Genomic_DNA"/>
</dbReference>
<proteinExistence type="predicted"/>